<dbReference type="PANTHER" id="PTHR11766:SF0">
    <property type="entry name" value="TYROSINE--TRNA LIGASE, MITOCHONDRIAL"/>
    <property type="match status" value="1"/>
</dbReference>
<dbReference type="Proteomes" id="UP001477443">
    <property type="component" value="Chromosome"/>
</dbReference>
<feature type="binding site" evidence="8">
    <location>
        <position position="160"/>
    </location>
    <ligand>
        <name>L-tyrosine</name>
        <dbReference type="ChEBI" id="CHEBI:58315"/>
    </ligand>
</feature>
<dbReference type="InterPro" id="IPR024088">
    <property type="entry name" value="Tyr-tRNA-ligase_bac-type"/>
</dbReference>
<dbReference type="SUPFAM" id="SSF55174">
    <property type="entry name" value="Alpha-L RNA-binding motif"/>
    <property type="match status" value="1"/>
</dbReference>
<gene>
    <name evidence="8 10" type="primary">tyrS</name>
    <name evidence="10" type="ORF">WG617_02215</name>
</gene>
<reference evidence="10" key="1">
    <citation type="submission" date="2024-03" db="EMBL/GenBank/DDBJ databases">
        <title>Complete genome sequence of Mycoplasma felifaucium Z921 isolated from the trachea of a cheetah.</title>
        <authorList>
            <person name="Spergser J."/>
        </authorList>
    </citation>
    <scope>NUCLEOTIDE SEQUENCE [LARGE SCALE GENOMIC DNA]</scope>
    <source>
        <strain evidence="10">Z921</strain>
    </source>
</reference>
<feature type="binding site" evidence="8">
    <location>
        <position position="225"/>
    </location>
    <ligand>
        <name>ATP</name>
        <dbReference type="ChEBI" id="CHEBI:30616"/>
    </ligand>
</feature>
<evidence type="ECO:0000256" key="5">
    <source>
        <dbReference type="ARBA" id="ARBA00022917"/>
    </source>
</evidence>
<dbReference type="NCBIfam" id="TIGR00234">
    <property type="entry name" value="tyrS"/>
    <property type="match status" value="1"/>
</dbReference>
<feature type="short sequence motif" description="'HIGH' region" evidence="8">
    <location>
        <begin position="38"/>
        <end position="47"/>
    </location>
</feature>
<dbReference type="PANTHER" id="PTHR11766">
    <property type="entry name" value="TYROSYL-TRNA SYNTHETASE"/>
    <property type="match status" value="1"/>
</dbReference>
<dbReference type="PRINTS" id="PR01040">
    <property type="entry name" value="TRNASYNTHTYR"/>
</dbReference>
<dbReference type="InterPro" id="IPR001412">
    <property type="entry name" value="aa-tRNA-synth_I_CS"/>
</dbReference>
<dbReference type="Pfam" id="PF00579">
    <property type="entry name" value="tRNA-synt_1b"/>
    <property type="match status" value="1"/>
</dbReference>
<feature type="binding site" evidence="8">
    <location>
        <position position="33"/>
    </location>
    <ligand>
        <name>L-tyrosine</name>
        <dbReference type="ChEBI" id="CHEBI:58315"/>
    </ligand>
</feature>
<keyword evidence="8" id="KW-0963">Cytoplasm</keyword>
<dbReference type="RefSeq" id="WP_338822378.1">
    <property type="nucleotide sequence ID" value="NZ_CP148067.1"/>
</dbReference>
<keyword evidence="2 8" id="KW-0547">Nucleotide-binding</keyword>
<evidence type="ECO:0000256" key="7">
    <source>
        <dbReference type="ARBA" id="ARBA00048248"/>
    </source>
</evidence>
<dbReference type="EMBL" id="CP148067">
    <property type="protein sequence ID" value="WXL28830.1"/>
    <property type="molecule type" value="Genomic_DNA"/>
</dbReference>
<dbReference type="InterPro" id="IPR024107">
    <property type="entry name" value="Tyr-tRNA-ligase_bac_1"/>
</dbReference>
<comment type="catalytic activity">
    <reaction evidence="7 8">
        <text>tRNA(Tyr) + L-tyrosine + ATP = L-tyrosyl-tRNA(Tyr) + AMP + diphosphate + H(+)</text>
        <dbReference type="Rhea" id="RHEA:10220"/>
        <dbReference type="Rhea" id="RHEA-COMP:9706"/>
        <dbReference type="Rhea" id="RHEA-COMP:9707"/>
        <dbReference type="ChEBI" id="CHEBI:15378"/>
        <dbReference type="ChEBI" id="CHEBI:30616"/>
        <dbReference type="ChEBI" id="CHEBI:33019"/>
        <dbReference type="ChEBI" id="CHEBI:58315"/>
        <dbReference type="ChEBI" id="CHEBI:78442"/>
        <dbReference type="ChEBI" id="CHEBI:78536"/>
        <dbReference type="ChEBI" id="CHEBI:456215"/>
        <dbReference type="EC" id="6.1.1.1"/>
    </reaction>
</comment>
<comment type="subunit">
    <text evidence="8">Homodimer.</text>
</comment>
<keyword evidence="3 8" id="KW-0067">ATP-binding</keyword>
<keyword evidence="5 8" id="KW-0648">Protein biosynthesis</keyword>
<dbReference type="SUPFAM" id="SSF52374">
    <property type="entry name" value="Nucleotidylyl transferase"/>
    <property type="match status" value="1"/>
</dbReference>
<feature type="domain" description="Tyrosine--tRNA ligase SYY-like C-terminal" evidence="9">
    <location>
        <begin position="333"/>
        <end position="407"/>
    </location>
</feature>
<evidence type="ECO:0000313" key="11">
    <source>
        <dbReference type="Proteomes" id="UP001477443"/>
    </source>
</evidence>
<dbReference type="GO" id="GO:0004831">
    <property type="term" value="F:tyrosine-tRNA ligase activity"/>
    <property type="evidence" value="ECO:0007669"/>
    <property type="project" value="UniProtKB-EC"/>
</dbReference>
<dbReference type="InterPro" id="IPR036986">
    <property type="entry name" value="S4_RNA-bd_sf"/>
</dbReference>
<name>A0ABZ2RP81_9BACT</name>
<dbReference type="InterPro" id="IPR014729">
    <property type="entry name" value="Rossmann-like_a/b/a_fold"/>
</dbReference>
<evidence type="ECO:0000256" key="2">
    <source>
        <dbReference type="ARBA" id="ARBA00022741"/>
    </source>
</evidence>
<dbReference type="Gene3D" id="1.10.240.10">
    <property type="entry name" value="Tyrosyl-Transfer RNA Synthetase"/>
    <property type="match status" value="1"/>
</dbReference>
<dbReference type="Gene3D" id="3.10.290.10">
    <property type="entry name" value="RNA-binding S4 domain"/>
    <property type="match status" value="1"/>
</dbReference>
<comment type="function">
    <text evidence="8">Catalyzes the attachment of tyrosine to tRNA(Tyr) in a two-step reaction: tyrosine is first activated by ATP to form Tyr-AMP and then transferred to the acceptor end of tRNA(Tyr).</text>
</comment>
<dbReference type="InterPro" id="IPR002307">
    <property type="entry name" value="Tyr-tRNA-ligase"/>
</dbReference>
<keyword evidence="4" id="KW-0694">RNA-binding</keyword>
<comment type="similarity">
    <text evidence="8">Belongs to the class-I aminoacyl-tRNA synthetase family. TyrS type 1 subfamily.</text>
</comment>
<evidence type="ECO:0000256" key="1">
    <source>
        <dbReference type="ARBA" id="ARBA00022598"/>
    </source>
</evidence>
<keyword evidence="1 8" id="KW-0436">Ligase</keyword>
<dbReference type="InterPro" id="IPR054608">
    <property type="entry name" value="SYY-like_C"/>
</dbReference>
<feature type="binding site" evidence="8">
    <location>
        <position position="164"/>
    </location>
    <ligand>
        <name>L-tyrosine</name>
        <dbReference type="ChEBI" id="CHEBI:58315"/>
    </ligand>
</feature>
<evidence type="ECO:0000256" key="4">
    <source>
        <dbReference type="ARBA" id="ARBA00022884"/>
    </source>
</evidence>
<dbReference type="Pfam" id="PF22421">
    <property type="entry name" value="SYY_C-terminal"/>
    <property type="match status" value="1"/>
</dbReference>
<dbReference type="CDD" id="cd00805">
    <property type="entry name" value="TyrRS_core"/>
    <property type="match status" value="1"/>
</dbReference>
<dbReference type="InterPro" id="IPR002305">
    <property type="entry name" value="aa-tRNA-synth_Ic"/>
</dbReference>
<dbReference type="EC" id="6.1.1.1" evidence="8"/>
<evidence type="ECO:0000256" key="8">
    <source>
        <dbReference type="HAMAP-Rule" id="MF_02006"/>
    </source>
</evidence>
<keyword evidence="11" id="KW-1185">Reference proteome</keyword>
<proteinExistence type="inferred from homology"/>
<comment type="subcellular location">
    <subcellularLocation>
        <location evidence="8">Cytoplasm</location>
    </subcellularLocation>
</comment>
<evidence type="ECO:0000256" key="3">
    <source>
        <dbReference type="ARBA" id="ARBA00022840"/>
    </source>
</evidence>
<keyword evidence="6 8" id="KW-0030">Aminoacyl-tRNA synthetase</keyword>
<dbReference type="HAMAP" id="MF_02006">
    <property type="entry name" value="Tyr_tRNA_synth_type1"/>
    <property type="match status" value="1"/>
</dbReference>
<dbReference type="Gene3D" id="3.40.50.620">
    <property type="entry name" value="HUPs"/>
    <property type="match status" value="1"/>
</dbReference>
<sequence length="411" mass="46345">MNIIDELKNRGILNNVSNVEKMLKLTSANVGVYAGFDPSADSLHLGNYILISILKRFAQFGYKVYALIGGATGMIGDPSFRDTERVLLDKQQVINNKNKIKVQLESFGLKVIDNLDFYQNVSILDFLKDTGKLVNVNYMLAKDSVKNRLERGLSFTEFTYQLLQGNDFLKLYQNEGVFIQVGGSDQWGNITTGLDMISKVVGDNHKGVAVTVNLLTDENGKKIGKSYGGGALWIDKFKTSPYNMYQYLVNQSDLKVGELLNWLTFIPVDEIKTIIEKHNQNPAEHYAQKILADSVVADLYGNKELQQAQNITKILFDKNFDTSVLTVEDLEIIENYLPTVKITKGEKIVETLIKNNLIQSNREAREMIQTGALKIDNHSIDLDSIYEPNNFIGKYAFFKKGKKQTILLKTV</sequence>
<protein>
    <recommendedName>
        <fullName evidence="8">Tyrosine--tRNA ligase</fullName>
        <ecNumber evidence="8">6.1.1.1</ecNumber>
    </recommendedName>
    <alternativeName>
        <fullName evidence="8">Tyrosyl-tRNA synthetase</fullName>
        <shortName evidence="8">TyrRS</shortName>
    </alternativeName>
</protein>
<feature type="short sequence motif" description="'KMSKS' region" evidence="8">
    <location>
        <begin position="222"/>
        <end position="226"/>
    </location>
</feature>
<organism evidence="10 11">
    <name type="scientific">Mycoplasmopsis felifaucium</name>
    <dbReference type="NCBI Taxonomy" id="35768"/>
    <lineage>
        <taxon>Bacteria</taxon>
        <taxon>Bacillati</taxon>
        <taxon>Mycoplasmatota</taxon>
        <taxon>Mycoplasmoidales</taxon>
        <taxon>Metamycoplasmataceae</taxon>
        <taxon>Mycoplasmopsis</taxon>
    </lineage>
</organism>
<evidence type="ECO:0000313" key="10">
    <source>
        <dbReference type="EMBL" id="WXL28830.1"/>
    </source>
</evidence>
<dbReference type="PROSITE" id="PS00178">
    <property type="entry name" value="AA_TRNA_LIGASE_I"/>
    <property type="match status" value="1"/>
</dbReference>
<evidence type="ECO:0000259" key="9">
    <source>
        <dbReference type="Pfam" id="PF22421"/>
    </source>
</evidence>
<evidence type="ECO:0000256" key="6">
    <source>
        <dbReference type="ARBA" id="ARBA00023146"/>
    </source>
</evidence>
<accession>A0ABZ2RP81</accession>